<dbReference type="InterPro" id="IPR036280">
    <property type="entry name" value="Multihaem_cyt_sf"/>
</dbReference>
<dbReference type="EMBL" id="UOFZ01000113">
    <property type="protein sequence ID" value="VAX13374.1"/>
    <property type="molecule type" value="Genomic_DNA"/>
</dbReference>
<dbReference type="AlphaFoldDB" id="A0A3B1BNF9"/>
<organism evidence="3">
    <name type="scientific">hydrothermal vent metagenome</name>
    <dbReference type="NCBI Taxonomy" id="652676"/>
    <lineage>
        <taxon>unclassified sequences</taxon>
        <taxon>metagenomes</taxon>
        <taxon>ecological metagenomes</taxon>
    </lineage>
</organism>
<dbReference type="PANTHER" id="PTHR35038">
    <property type="entry name" value="DISSIMILATORY SULFITE REDUCTASE SIRA"/>
    <property type="match status" value="1"/>
</dbReference>
<keyword evidence="2" id="KW-0812">Transmembrane</keyword>
<evidence type="ECO:0000256" key="2">
    <source>
        <dbReference type="SAM" id="Phobius"/>
    </source>
</evidence>
<keyword evidence="2" id="KW-0472">Membrane</keyword>
<accession>A0A3B1BNF9</accession>
<gene>
    <name evidence="3" type="ORF">MNBD_GAMMA24-2111</name>
</gene>
<sequence length="369" mass="42786">MRNVLKLFFLLTLLGLGYSHAGWAFEDDEGCLLCHKYPKMGRITEDGTLRNYYIIPHVFAKTVHRNVPCTDCHSYIKQLPHKKVKVGVKCDSECHSIKNPATGKNFSHKPIYDKYIKSTHGRKKVATGPDRDKPYCVTCHTNPIYNPAEGTPPKRIVDRCVVCHEDRKFVINWYKHTSRRIREVKRSSEQIVRLCSNCHGDKRLVERHMKAAKAEGRKLGEKYPYAVESYNESFHGKVTRFGYKKAANCLDCHADYDNYYLSVHFIRPSRDPASPVSPGRKLKTCQRCHIYADKNYALLDPHPTNYKSDDPFRHYAEIVYGWVGDVVLFLLIGMALVETIGRRRDGVIWKIKKGSSWWRPSRRGRNRKI</sequence>
<keyword evidence="2" id="KW-1133">Transmembrane helix</keyword>
<evidence type="ECO:0000256" key="1">
    <source>
        <dbReference type="ARBA" id="ARBA00022729"/>
    </source>
</evidence>
<keyword evidence="1" id="KW-0732">Signal</keyword>
<dbReference type="PANTHER" id="PTHR35038:SF8">
    <property type="entry name" value="C-TYPE POLYHEME CYTOCHROME OMCC"/>
    <property type="match status" value="1"/>
</dbReference>
<proteinExistence type="predicted"/>
<name>A0A3B1BNF9_9ZZZZ</name>
<evidence type="ECO:0000313" key="3">
    <source>
        <dbReference type="EMBL" id="VAX13374.1"/>
    </source>
</evidence>
<protein>
    <submittedName>
        <fullName evidence="3">Uncharacterized protein</fullName>
    </submittedName>
</protein>
<dbReference type="SUPFAM" id="SSF48695">
    <property type="entry name" value="Multiheme cytochromes"/>
    <property type="match status" value="1"/>
</dbReference>
<feature type="transmembrane region" description="Helical" evidence="2">
    <location>
        <begin position="318"/>
        <end position="337"/>
    </location>
</feature>
<reference evidence="3" key="1">
    <citation type="submission" date="2018-06" db="EMBL/GenBank/DDBJ databases">
        <authorList>
            <person name="Zhirakovskaya E."/>
        </authorList>
    </citation>
    <scope>NUCLEOTIDE SEQUENCE</scope>
</reference>
<dbReference type="InterPro" id="IPR051829">
    <property type="entry name" value="Multiheme_Cytochr_ET"/>
</dbReference>
<dbReference type="Gene3D" id="3.90.10.10">
    <property type="entry name" value="Cytochrome C3"/>
    <property type="match status" value="1"/>
</dbReference>